<dbReference type="Pfam" id="PF03478">
    <property type="entry name" value="Beta-prop_KIB1-4"/>
    <property type="match status" value="1"/>
</dbReference>
<evidence type="ECO:0000259" key="2">
    <source>
        <dbReference type="Pfam" id="PF12937"/>
    </source>
</evidence>
<dbReference type="EMBL" id="OOIL02000547">
    <property type="protein sequence ID" value="VFQ66306.1"/>
    <property type="molecule type" value="Genomic_DNA"/>
</dbReference>
<dbReference type="PANTHER" id="PTHR44259">
    <property type="entry name" value="OS07G0183000 PROTEIN-RELATED"/>
    <property type="match status" value="1"/>
</dbReference>
<evidence type="ECO:0000259" key="1">
    <source>
        <dbReference type="Pfam" id="PF03478"/>
    </source>
</evidence>
<dbReference type="Proteomes" id="UP000595140">
    <property type="component" value="Unassembled WGS sequence"/>
</dbReference>
<dbReference type="InterPro" id="IPR050942">
    <property type="entry name" value="F-box_BR-signaling"/>
</dbReference>
<dbReference type="OrthoDB" id="642536at2759"/>
<sequence length="414" mass="45833">MAGADCLPEEIAMEVFHRLALLDDMVVFGAVCKSWRSVAVAALPRKIRTPFLIMLPEEEDTAAAYFGSAAWRTTGFTACGWRLKGKFYAITEWGQIVNCSIDGEGNQIITKLGARWVPCSQKYLVESCGELLVVFRLYDRKETKHRGDMVTRSFKVLRMEEEDDVAGAAKYNDDVQGKFKFVRVEDLGDKALFVGDSASFSITASTANGCRPGYKGWVNVKLLSGLLDVIFYKDEFYAIDRSGQISACTIDDQGNGIITELGLVPGWCVSPTYLLESRGELVVVCRRPQGTHHFEVVRMEEECVGAGRRRKFKFVMVESLGDKALFVGENSSLSITASAANRCRPNCIYFTYNEPCFGLKSIGSNMGVYNLGDGKVEGIDSLHSLSSSSPAHCIWCIENLIVYGLNKIKRRAAI</sequence>
<feature type="domain" description="F-box" evidence="2">
    <location>
        <begin position="5"/>
        <end position="40"/>
    </location>
</feature>
<dbReference type="InterPro" id="IPR005174">
    <property type="entry name" value="KIB1-4_b-propeller"/>
</dbReference>
<dbReference type="Pfam" id="PF12937">
    <property type="entry name" value="F-box-like"/>
    <property type="match status" value="1"/>
</dbReference>
<feature type="domain" description="KIB1-4 beta-propeller" evidence="1">
    <location>
        <begin position="210"/>
        <end position="370"/>
    </location>
</feature>
<evidence type="ECO:0000313" key="4">
    <source>
        <dbReference type="Proteomes" id="UP000595140"/>
    </source>
</evidence>
<dbReference type="InterPro" id="IPR001810">
    <property type="entry name" value="F-box_dom"/>
</dbReference>
<proteinExistence type="predicted"/>
<evidence type="ECO:0000313" key="3">
    <source>
        <dbReference type="EMBL" id="VFQ66306.1"/>
    </source>
</evidence>
<organism evidence="3 4">
    <name type="scientific">Cuscuta campestris</name>
    <dbReference type="NCBI Taxonomy" id="132261"/>
    <lineage>
        <taxon>Eukaryota</taxon>
        <taxon>Viridiplantae</taxon>
        <taxon>Streptophyta</taxon>
        <taxon>Embryophyta</taxon>
        <taxon>Tracheophyta</taxon>
        <taxon>Spermatophyta</taxon>
        <taxon>Magnoliopsida</taxon>
        <taxon>eudicotyledons</taxon>
        <taxon>Gunneridae</taxon>
        <taxon>Pentapetalae</taxon>
        <taxon>asterids</taxon>
        <taxon>lamiids</taxon>
        <taxon>Solanales</taxon>
        <taxon>Convolvulaceae</taxon>
        <taxon>Cuscuteae</taxon>
        <taxon>Cuscuta</taxon>
        <taxon>Cuscuta subgen. Grammica</taxon>
        <taxon>Cuscuta sect. Cleistogrammica</taxon>
    </lineage>
</organism>
<reference evidence="3 4" key="1">
    <citation type="submission" date="2018-04" db="EMBL/GenBank/DDBJ databases">
        <authorList>
            <person name="Vogel A."/>
        </authorList>
    </citation>
    <scope>NUCLEOTIDE SEQUENCE [LARGE SCALE GENOMIC DNA]</scope>
</reference>
<protein>
    <recommendedName>
        <fullName evidence="5">F-box domain-containing protein</fullName>
    </recommendedName>
</protein>
<evidence type="ECO:0008006" key="5">
    <source>
        <dbReference type="Google" id="ProtNLM"/>
    </source>
</evidence>
<dbReference type="Gene3D" id="1.20.1280.50">
    <property type="match status" value="1"/>
</dbReference>
<accession>A0A484KVY6</accession>
<name>A0A484KVY6_9ASTE</name>
<keyword evidence="4" id="KW-1185">Reference proteome</keyword>
<dbReference type="CDD" id="cd09917">
    <property type="entry name" value="F-box_SF"/>
    <property type="match status" value="1"/>
</dbReference>
<dbReference type="SUPFAM" id="SSF81383">
    <property type="entry name" value="F-box domain"/>
    <property type="match status" value="1"/>
</dbReference>
<dbReference type="InterPro" id="IPR036047">
    <property type="entry name" value="F-box-like_dom_sf"/>
</dbReference>
<gene>
    <name evidence="3" type="ORF">CCAM_LOCUS8082</name>
</gene>
<dbReference type="AlphaFoldDB" id="A0A484KVY6"/>